<comment type="caution">
    <text evidence="2">The sequence shown here is derived from an EMBL/GenBank/DDBJ whole genome shotgun (WGS) entry which is preliminary data.</text>
</comment>
<accession>X1PHV7</accession>
<protein>
    <recommendedName>
        <fullName evidence="1">Glycosyl transferase family 1 domain-containing protein</fullName>
    </recommendedName>
</protein>
<reference evidence="2" key="1">
    <citation type="journal article" date="2014" name="Front. Microbiol.">
        <title>High frequency of phylogenetically diverse reductive dehalogenase-homologous genes in deep subseafloor sedimentary metagenomes.</title>
        <authorList>
            <person name="Kawai M."/>
            <person name="Futagami T."/>
            <person name="Toyoda A."/>
            <person name="Takaki Y."/>
            <person name="Nishi S."/>
            <person name="Hori S."/>
            <person name="Arai W."/>
            <person name="Tsubouchi T."/>
            <person name="Morono Y."/>
            <person name="Uchiyama I."/>
            <person name="Ito T."/>
            <person name="Fujiyama A."/>
            <person name="Inagaki F."/>
            <person name="Takami H."/>
        </authorList>
    </citation>
    <scope>NUCLEOTIDE SEQUENCE</scope>
    <source>
        <strain evidence="2">Expedition CK06-06</strain>
    </source>
</reference>
<organism evidence="2">
    <name type="scientific">marine sediment metagenome</name>
    <dbReference type="NCBI Taxonomy" id="412755"/>
    <lineage>
        <taxon>unclassified sequences</taxon>
        <taxon>metagenomes</taxon>
        <taxon>ecological metagenomes</taxon>
    </lineage>
</organism>
<feature type="domain" description="Glycosyl transferase family 1" evidence="1">
    <location>
        <begin position="2"/>
        <end position="46"/>
    </location>
</feature>
<name>X1PHV7_9ZZZZ</name>
<sequence length="75" mass="8750">SREEVIDGKSGFLVPVNSINILSDKIKKLIEDDKLLQEMKIAGRRRAEELYNEKEVVKKQLEIFNKLLSSKNKEY</sequence>
<dbReference type="Pfam" id="PF00534">
    <property type="entry name" value="Glycos_transf_1"/>
    <property type="match status" value="1"/>
</dbReference>
<evidence type="ECO:0000259" key="1">
    <source>
        <dbReference type="Pfam" id="PF00534"/>
    </source>
</evidence>
<evidence type="ECO:0000313" key="2">
    <source>
        <dbReference type="EMBL" id="GAI42081.1"/>
    </source>
</evidence>
<dbReference type="AlphaFoldDB" id="X1PHV7"/>
<gene>
    <name evidence="2" type="ORF">S06H3_46586</name>
</gene>
<feature type="non-terminal residue" evidence="2">
    <location>
        <position position="1"/>
    </location>
</feature>
<proteinExistence type="predicted"/>
<dbReference type="EMBL" id="BARV01029180">
    <property type="protein sequence ID" value="GAI42081.1"/>
    <property type="molecule type" value="Genomic_DNA"/>
</dbReference>
<dbReference type="SUPFAM" id="SSF53756">
    <property type="entry name" value="UDP-Glycosyltransferase/glycogen phosphorylase"/>
    <property type="match status" value="1"/>
</dbReference>
<dbReference type="GO" id="GO:0016757">
    <property type="term" value="F:glycosyltransferase activity"/>
    <property type="evidence" value="ECO:0007669"/>
    <property type="project" value="InterPro"/>
</dbReference>
<dbReference type="Gene3D" id="3.40.50.2000">
    <property type="entry name" value="Glycogen Phosphorylase B"/>
    <property type="match status" value="2"/>
</dbReference>
<dbReference type="InterPro" id="IPR001296">
    <property type="entry name" value="Glyco_trans_1"/>
</dbReference>